<evidence type="ECO:0000256" key="3">
    <source>
        <dbReference type="ARBA" id="ARBA00023163"/>
    </source>
</evidence>
<dbReference type="PANTHER" id="PTHR33388:SF1">
    <property type="entry name" value="PROTEIN SPEAR2"/>
    <property type="match status" value="1"/>
</dbReference>
<dbReference type="AlphaFoldDB" id="A0A7J6W408"/>
<organism evidence="4 5">
    <name type="scientific">Thalictrum thalictroides</name>
    <name type="common">Rue-anemone</name>
    <name type="synonym">Anemone thalictroides</name>
    <dbReference type="NCBI Taxonomy" id="46969"/>
    <lineage>
        <taxon>Eukaryota</taxon>
        <taxon>Viridiplantae</taxon>
        <taxon>Streptophyta</taxon>
        <taxon>Embryophyta</taxon>
        <taxon>Tracheophyta</taxon>
        <taxon>Spermatophyta</taxon>
        <taxon>Magnoliopsida</taxon>
        <taxon>Ranunculales</taxon>
        <taxon>Ranunculaceae</taxon>
        <taxon>Thalictroideae</taxon>
        <taxon>Thalictrum</taxon>
    </lineage>
</organism>
<comment type="caution">
    <text evidence="4">The sequence shown here is derived from an EMBL/GenBank/DDBJ whole genome shotgun (WGS) entry which is preliminary data.</text>
</comment>
<dbReference type="Pfam" id="PF08744">
    <property type="entry name" value="NOZZLE"/>
    <property type="match status" value="1"/>
</dbReference>
<evidence type="ECO:0000256" key="2">
    <source>
        <dbReference type="ARBA" id="ARBA00023015"/>
    </source>
</evidence>
<keyword evidence="3" id="KW-0804">Transcription</keyword>
<dbReference type="InterPro" id="IPR014855">
    <property type="entry name" value="NOZZLE"/>
</dbReference>
<dbReference type="InterPro" id="IPR040356">
    <property type="entry name" value="SPEAR"/>
</dbReference>
<name>A0A7J6W408_THATH</name>
<keyword evidence="2" id="KW-0805">Transcription regulation</keyword>
<dbReference type="PANTHER" id="PTHR33388">
    <property type="entry name" value="OS01G0212500 PROTEIN"/>
    <property type="match status" value="1"/>
</dbReference>
<dbReference type="EMBL" id="JABWDY010021837">
    <property type="protein sequence ID" value="KAF5192114.1"/>
    <property type="molecule type" value="Genomic_DNA"/>
</dbReference>
<protein>
    <submittedName>
        <fullName evidence="4">Actin cytoskeleton-regulatory complex protein pan1, putative isoform</fullName>
    </submittedName>
</protein>
<dbReference type="OrthoDB" id="1926221at2759"/>
<dbReference type="GO" id="GO:0003700">
    <property type="term" value="F:DNA-binding transcription factor activity"/>
    <property type="evidence" value="ECO:0007669"/>
    <property type="project" value="InterPro"/>
</dbReference>
<dbReference type="Proteomes" id="UP000554482">
    <property type="component" value="Unassembled WGS sequence"/>
</dbReference>
<evidence type="ECO:0000313" key="4">
    <source>
        <dbReference type="EMBL" id="KAF5192114.1"/>
    </source>
</evidence>
<keyword evidence="5" id="KW-1185">Reference proteome</keyword>
<evidence type="ECO:0000313" key="5">
    <source>
        <dbReference type="Proteomes" id="UP000554482"/>
    </source>
</evidence>
<proteinExistence type="predicted"/>
<sequence>MLFHWFVSYFEILRVGLRGLGVAQLERIRIEEEQKNESTGTGIVGSSSSSSSSSFVVLPLPKHQNISSSSLHFPSPSPSKEIPSFRSNFRPKFEVFGQSPTLPSCPQPLPPPFYGHNTSFGSGSTIGSGHSYFPSVQNSCEMNYDRQGSKLHPGLMFHTHIHNEMNTIAPSSTVNGMQKQHYYEEQSHSSKVNVSNTNSSRLNVQIEPPSNQSYNSNCRLNPCPENEKMIGTKRQWPFSLDGPSSPSNCNYPPLIPRIPRLDERTLAAYENGGSGTLRFSTFREGPSGFSAQQLDWKAGMPELNLKNESKENGNLDTVLTLGISTASSSSTTKAKQPLECPASSYQEISDFNMSTHQEYYGDPLFRRGEPVQSQCLYNFFPPKAPLISLLAANSGDRRVGMNDCVDLDLKL</sequence>
<accession>A0A7J6W408</accession>
<keyword evidence="1" id="KW-0678">Repressor</keyword>
<evidence type="ECO:0000256" key="1">
    <source>
        <dbReference type="ARBA" id="ARBA00022491"/>
    </source>
</evidence>
<gene>
    <name evidence="4" type="ORF">FRX31_018298</name>
</gene>
<reference evidence="4 5" key="1">
    <citation type="submission" date="2020-06" db="EMBL/GenBank/DDBJ databases">
        <title>Transcriptomic and genomic resources for Thalictrum thalictroides and T. hernandezii: Facilitating candidate gene discovery in an emerging model plant lineage.</title>
        <authorList>
            <person name="Arias T."/>
            <person name="Riano-Pachon D.M."/>
            <person name="Di Stilio V.S."/>
        </authorList>
    </citation>
    <scope>NUCLEOTIDE SEQUENCE [LARGE SCALE GENOMIC DNA]</scope>
    <source>
        <strain evidence="5">cv. WT478/WT964</strain>
        <tissue evidence="4">Leaves</tissue>
    </source>
</reference>